<comment type="caution">
    <text evidence="2">The sequence shown here is derived from an EMBL/GenBank/DDBJ whole genome shotgun (WGS) entry which is preliminary data.</text>
</comment>
<organism evidence="2 3">
    <name type="scientific">Antrodiella citrinella</name>
    <dbReference type="NCBI Taxonomy" id="2447956"/>
    <lineage>
        <taxon>Eukaryota</taxon>
        <taxon>Fungi</taxon>
        <taxon>Dikarya</taxon>
        <taxon>Basidiomycota</taxon>
        <taxon>Agaricomycotina</taxon>
        <taxon>Agaricomycetes</taxon>
        <taxon>Polyporales</taxon>
        <taxon>Steccherinaceae</taxon>
        <taxon>Antrodiella</taxon>
    </lineage>
</organism>
<accession>A0A4S4N0F2</accession>
<feature type="compositionally biased region" description="Pro residues" evidence="1">
    <location>
        <begin position="30"/>
        <end position="41"/>
    </location>
</feature>
<sequence>MGTSLSRKLGASVAEGEREFYATSSTGLSLPPPVPLPPPPSSDVVLNVVLDAAPIVPA</sequence>
<evidence type="ECO:0000256" key="1">
    <source>
        <dbReference type="SAM" id="MobiDB-lite"/>
    </source>
</evidence>
<feature type="region of interest" description="Disordered" evidence="1">
    <location>
        <begin position="20"/>
        <end position="41"/>
    </location>
</feature>
<evidence type="ECO:0000313" key="2">
    <source>
        <dbReference type="EMBL" id="THH29150.1"/>
    </source>
</evidence>
<reference evidence="2 3" key="1">
    <citation type="submission" date="2019-02" db="EMBL/GenBank/DDBJ databases">
        <title>Genome sequencing of the rare red list fungi Antrodiella citrinella (Flaviporus citrinellus).</title>
        <authorList>
            <person name="Buettner E."/>
            <person name="Kellner H."/>
        </authorList>
    </citation>
    <scope>NUCLEOTIDE SEQUENCE [LARGE SCALE GENOMIC DNA]</scope>
    <source>
        <strain evidence="2 3">DSM 108506</strain>
    </source>
</reference>
<dbReference type="EMBL" id="SGPM01000137">
    <property type="protein sequence ID" value="THH29150.1"/>
    <property type="molecule type" value="Genomic_DNA"/>
</dbReference>
<dbReference type="Proteomes" id="UP000308730">
    <property type="component" value="Unassembled WGS sequence"/>
</dbReference>
<proteinExistence type="predicted"/>
<keyword evidence="3" id="KW-1185">Reference proteome</keyword>
<gene>
    <name evidence="2" type="ORF">EUX98_g5039</name>
</gene>
<dbReference type="AlphaFoldDB" id="A0A4S4N0F2"/>
<evidence type="ECO:0000313" key="3">
    <source>
        <dbReference type="Proteomes" id="UP000308730"/>
    </source>
</evidence>
<name>A0A4S4N0F2_9APHY</name>
<protein>
    <submittedName>
        <fullName evidence="2">Uncharacterized protein</fullName>
    </submittedName>
</protein>